<dbReference type="eggNOG" id="COG2610">
    <property type="taxonomic scope" value="Bacteria"/>
</dbReference>
<dbReference type="HOGENOM" id="CLU_027949_0_2_9"/>
<keyword evidence="3" id="KW-1185">Reference proteome</keyword>
<organism evidence="2 3">
    <name type="scientific">Mahella australiensis (strain DSM 15567 / CIP 107919 / 50-1 BON)</name>
    <dbReference type="NCBI Taxonomy" id="697281"/>
    <lineage>
        <taxon>Bacteria</taxon>
        <taxon>Bacillati</taxon>
        <taxon>Bacillota</taxon>
        <taxon>Clostridia</taxon>
        <taxon>Thermoanaerobacterales</taxon>
        <taxon>Thermoanaerobacterales Family IV. Incertae Sedis</taxon>
        <taxon>Mahella</taxon>
    </lineage>
</organism>
<dbReference type="RefSeq" id="WP_013780125.1">
    <property type="nucleotide sequence ID" value="NC_015520.1"/>
</dbReference>
<evidence type="ECO:0000313" key="2">
    <source>
        <dbReference type="EMBL" id="AEE95692.1"/>
    </source>
</evidence>
<keyword evidence="1" id="KW-1133">Transmembrane helix</keyword>
<dbReference type="GO" id="GO:0005886">
    <property type="term" value="C:plasma membrane"/>
    <property type="evidence" value="ECO:0007669"/>
    <property type="project" value="TreeGrafter"/>
</dbReference>
<feature type="transmembrane region" description="Helical" evidence="1">
    <location>
        <begin position="29"/>
        <end position="45"/>
    </location>
</feature>
<evidence type="ECO:0000313" key="3">
    <source>
        <dbReference type="Proteomes" id="UP000008457"/>
    </source>
</evidence>
<dbReference type="Pfam" id="PF02447">
    <property type="entry name" value="GntP_permease"/>
    <property type="match status" value="1"/>
</dbReference>
<feature type="transmembrane region" description="Helical" evidence="1">
    <location>
        <begin position="177"/>
        <end position="197"/>
    </location>
</feature>
<accession>F3ZYU7</accession>
<reference evidence="3" key="1">
    <citation type="submission" date="2010-11" db="EMBL/GenBank/DDBJ databases">
        <title>The complete genome of Mahella australiensis DSM 15567.</title>
        <authorList>
            <consortium name="US DOE Joint Genome Institute (JGI-PGF)"/>
            <person name="Lucas S."/>
            <person name="Copeland A."/>
            <person name="Lapidus A."/>
            <person name="Bruce D."/>
            <person name="Goodwin L."/>
            <person name="Pitluck S."/>
            <person name="Kyrpides N."/>
            <person name="Mavromatis K."/>
            <person name="Pagani I."/>
            <person name="Ivanova N."/>
            <person name="Teshima H."/>
            <person name="Brettin T."/>
            <person name="Detter J.C."/>
            <person name="Han C."/>
            <person name="Tapia R."/>
            <person name="Land M."/>
            <person name="Hauser L."/>
            <person name="Markowitz V."/>
            <person name="Cheng J.-F."/>
            <person name="Hugenholtz P."/>
            <person name="Woyke T."/>
            <person name="Wu D."/>
            <person name="Spring S."/>
            <person name="Pukall R."/>
            <person name="Steenblock K."/>
            <person name="Schneider S."/>
            <person name="Klenk H.-P."/>
            <person name="Eisen J.A."/>
        </authorList>
    </citation>
    <scope>NUCLEOTIDE SEQUENCE [LARGE SCALE GENOMIC DNA]</scope>
    <source>
        <strain evidence="3">DSM 15567 / CIP 107919 / 50-1 BON</strain>
    </source>
</reference>
<dbReference type="KEGG" id="mas:Mahau_0479"/>
<evidence type="ECO:0000256" key="1">
    <source>
        <dbReference type="SAM" id="Phobius"/>
    </source>
</evidence>
<sequence>MSGGAFFIVLAIGIIALMLLIAKFKVHAVLSLLFVAFFIGVAMGFSPLKSVELIAQGFGDTLEGVGIPIILGAILAMGIHDTGAAKSIANFFIKLFRGKNLELAPALTAYIVSIPVFGDITSVLTSNIASVLSARKKISMSTMASFTALGLNLTHAVVPPTPGILAVAILMKADLGLVIFWGIVITFIAFIATWLLLKKWTEKEYIEPNPELVKGIKPADTNDIDDLLIKGENLPGTLESLLPIFIPVILISMSSFIGMILPEGNIFREASAFLGNKIVALSLAVIYTMLLGLKYKKAVIQNNKDMSVNYESENIKDVLLNSWVVRGLNVAIIALIVTGMGGALSTIIKSAPAVAQLSGFVDGLNIPSILIPFFLGTIMMTAVGSMTTAGMTAAAIVLPMLPALGLSPLAATLAIGAGTMAINHVNNSGFWVITQFFNLNTKQGIKYITIPEIVAAIVCIICVVILNAGGLL</sequence>
<dbReference type="STRING" id="697281.Mahau_0479"/>
<dbReference type="GO" id="GO:0015128">
    <property type="term" value="F:gluconate transmembrane transporter activity"/>
    <property type="evidence" value="ECO:0007669"/>
    <property type="project" value="InterPro"/>
</dbReference>
<keyword evidence="1" id="KW-0812">Transmembrane</keyword>
<feature type="transmembrane region" description="Helical" evidence="1">
    <location>
        <begin position="149"/>
        <end position="170"/>
    </location>
</feature>
<dbReference type="Proteomes" id="UP000008457">
    <property type="component" value="Chromosome"/>
</dbReference>
<feature type="transmembrane region" description="Helical" evidence="1">
    <location>
        <begin position="241"/>
        <end position="261"/>
    </location>
</feature>
<reference evidence="2 3" key="2">
    <citation type="journal article" date="2011" name="Stand. Genomic Sci.">
        <title>Complete genome sequence of Mahella australiensis type strain (50-1 BON).</title>
        <authorList>
            <person name="Sikorski J."/>
            <person name="Teshima H."/>
            <person name="Nolan M."/>
            <person name="Lucas S."/>
            <person name="Hammon N."/>
            <person name="Deshpande S."/>
            <person name="Cheng J.F."/>
            <person name="Pitluck S."/>
            <person name="Liolios K."/>
            <person name="Pagani I."/>
            <person name="Ivanova N."/>
            <person name="Huntemann M."/>
            <person name="Mavromatis K."/>
            <person name="Ovchinikova G."/>
            <person name="Pati A."/>
            <person name="Tapia R."/>
            <person name="Han C."/>
            <person name="Goodwin L."/>
            <person name="Chen A."/>
            <person name="Palaniappan K."/>
            <person name="Land M."/>
            <person name="Hauser L."/>
            <person name="Ngatchou-Djao O.D."/>
            <person name="Rohde M."/>
            <person name="Pukall R."/>
            <person name="Spring S."/>
            <person name="Abt B."/>
            <person name="Goker M."/>
            <person name="Detter J.C."/>
            <person name="Woyke T."/>
            <person name="Bristow J."/>
            <person name="Markowitz V."/>
            <person name="Hugenholtz P."/>
            <person name="Eisen J.A."/>
            <person name="Kyrpides N.C."/>
            <person name="Klenk H.P."/>
            <person name="Lapidus A."/>
        </authorList>
    </citation>
    <scope>NUCLEOTIDE SEQUENCE [LARGE SCALE GENOMIC DNA]</scope>
    <source>
        <strain evidence="3">DSM 15567 / CIP 107919 / 50-1 BON</strain>
    </source>
</reference>
<dbReference type="OrthoDB" id="9787129at2"/>
<feature type="transmembrane region" description="Helical" evidence="1">
    <location>
        <begin position="369"/>
        <end position="398"/>
    </location>
</feature>
<feature type="transmembrane region" description="Helical" evidence="1">
    <location>
        <begin position="404"/>
        <end position="426"/>
    </location>
</feature>
<proteinExistence type="predicted"/>
<feature type="transmembrane region" description="Helical" evidence="1">
    <location>
        <begin position="447"/>
        <end position="469"/>
    </location>
</feature>
<feature type="transmembrane region" description="Helical" evidence="1">
    <location>
        <begin position="273"/>
        <end position="293"/>
    </location>
</feature>
<dbReference type="InterPro" id="IPR003474">
    <property type="entry name" value="Glcn_transporter"/>
</dbReference>
<dbReference type="EMBL" id="CP002360">
    <property type="protein sequence ID" value="AEE95692.1"/>
    <property type="molecule type" value="Genomic_DNA"/>
</dbReference>
<name>F3ZYU7_MAHA5</name>
<dbReference type="PANTHER" id="PTHR30354">
    <property type="entry name" value="GNT FAMILY GLUCONATE TRANSPORTER"/>
    <property type="match status" value="1"/>
</dbReference>
<keyword evidence="1" id="KW-0472">Membrane</keyword>
<feature type="transmembrane region" description="Helical" evidence="1">
    <location>
        <begin position="328"/>
        <end position="348"/>
    </location>
</feature>
<dbReference type="PANTHER" id="PTHR30354:SF11">
    <property type="entry name" value="PERMEASE"/>
    <property type="match status" value="1"/>
</dbReference>
<dbReference type="AlphaFoldDB" id="F3ZYU7"/>
<gene>
    <name evidence="2" type="ordered locus">Mahau_0479</name>
</gene>
<protein>
    <submittedName>
        <fullName evidence="2">Gluconate transporter</fullName>
    </submittedName>
</protein>
<feature type="transmembrane region" description="Helical" evidence="1">
    <location>
        <begin position="106"/>
        <end position="129"/>
    </location>
</feature>
<feature type="transmembrane region" description="Helical" evidence="1">
    <location>
        <begin position="65"/>
        <end position="85"/>
    </location>
</feature>
<feature type="transmembrane region" description="Helical" evidence="1">
    <location>
        <begin position="6"/>
        <end position="22"/>
    </location>
</feature>